<organism evidence="1 2">
    <name type="scientific">Cryobacterium psychrophilum</name>
    <dbReference type="NCBI Taxonomy" id="41988"/>
    <lineage>
        <taxon>Bacteria</taxon>
        <taxon>Bacillati</taxon>
        <taxon>Actinomycetota</taxon>
        <taxon>Actinomycetes</taxon>
        <taxon>Micrococcales</taxon>
        <taxon>Microbacteriaceae</taxon>
        <taxon>Cryobacterium</taxon>
    </lineage>
</organism>
<accession>A0A4Y8KIU5</accession>
<reference evidence="1 2" key="1">
    <citation type="submission" date="2019-03" db="EMBL/GenBank/DDBJ databases">
        <title>Genomics of glacier-inhabiting Cryobacterium strains.</title>
        <authorList>
            <person name="Liu Q."/>
            <person name="Xin Y.-H."/>
        </authorList>
    </citation>
    <scope>NUCLEOTIDE SEQUENCE [LARGE SCALE GENOMIC DNA]</scope>
    <source>
        <strain evidence="1 2">CGMCC 1.4292</strain>
    </source>
</reference>
<dbReference type="EMBL" id="SOHQ01000043">
    <property type="protein sequence ID" value="TFD75555.1"/>
    <property type="molecule type" value="Genomic_DNA"/>
</dbReference>
<gene>
    <name evidence="1" type="ORF">E3T53_15840</name>
</gene>
<dbReference type="SUPFAM" id="SSF52540">
    <property type="entry name" value="P-loop containing nucleoside triphosphate hydrolases"/>
    <property type="match status" value="1"/>
</dbReference>
<keyword evidence="2" id="KW-1185">Reference proteome</keyword>
<name>A0A4Y8KIU5_9MICO</name>
<dbReference type="AlphaFoldDB" id="A0A4Y8KIU5"/>
<dbReference type="RefSeq" id="WP_134172854.1">
    <property type="nucleotide sequence ID" value="NZ_SODI01000001.1"/>
</dbReference>
<dbReference type="OrthoDB" id="5149689at2"/>
<evidence type="ECO:0000313" key="1">
    <source>
        <dbReference type="EMBL" id="TFD75555.1"/>
    </source>
</evidence>
<comment type="caution">
    <text evidence="1">The sequence shown here is derived from an EMBL/GenBank/DDBJ whole genome shotgun (WGS) entry which is preliminary data.</text>
</comment>
<dbReference type="Proteomes" id="UP000298218">
    <property type="component" value="Unassembled WGS sequence"/>
</dbReference>
<sequence>MNTATESLTGVIGIDGHDGTGKTTIARAAAHALNASYQRPFGGERGSLLARAADAGDSDGVLRIGEAAIAAAISRAGPVRPLVVERSWLTVGSLVSDEEFYERWQLWIPTILCWADLPTTLERLGMCAEPTESMERHRHYVDRYRCMAEDRGCVIVDTSNATDDEAIAEVVRAARRLLRWASVPSMQSGRAGDIQ</sequence>
<dbReference type="InterPro" id="IPR027417">
    <property type="entry name" value="P-loop_NTPase"/>
</dbReference>
<evidence type="ECO:0000313" key="2">
    <source>
        <dbReference type="Proteomes" id="UP000298218"/>
    </source>
</evidence>
<dbReference type="Gene3D" id="3.40.50.300">
    <property type="entry name" value="P-loop containing nucleotide triphosphate hydrolases"/>
    <property type="match status" value="1"/>
</dbReference>
<proteinExistence type="predicted"/>
<protein>
    <submittedName>
        <fullName evidence="1">Uncharacterized protein</fullName>
    </submittedName>
</protein>